<feature type="binding site" evidence="2">
    <location>
        <position position="82"/>
    </location>
    <ligand>
        <name>Zn(2+)</name>
        <dbReference type="ChEBI" id="CHEBI:29105"/>
        <label>1</label>
        <note>catalytic</note>
    </ligand>
</feature>
<evidence type="ECO:0000256" key="2">
    <source>
        <dbReference type="PIRSR" id="PIRSR001359-3"/>
    </source>
</evidence>
<keyword evidence="2" id="KW-0479">Metal-binding</keyword>
<dbReference type="EMBL" id="MHOD01000015">
    <property type="protein sequence ID" value="OGZ58053.1"/>
    <property type="molecule type" value="Genomic_DNA"/>
</dbReference>
<feature type="binding site" evidence="2">
    <location>
        <position position="103"/>
    </location>
    <ligand>
        <name>Zn(2+)</name>
        <dbReference type="ChEBI" id="CHEBI:29105"/>
        <label>2</label>
    </ligand>
</feature>
<reference evidence="3 4" key="1">
    <citation type="journal article" date="2016" name="Nat. Commun.">
        <title>Thousands of microbial genomes shed light on interconnected biogeochemical processes in an aquifer system.</title>
        <authorList>
            <person name="Anantharaman K."/>
            <person name="Brown C.T."/>
            <person name="Hug L.A."/>
            <person name="Sharon I."/>
            <person name="Castelle C.J."/>
            <person name="Probst A.J."/>
            <person name="Thomas B.C."/>
            <person name="Singh A."/>
            <person name="Wilkins M.J."/>
            <person name="Karaoz U."/>
            <person name="Brodie E.L."/>
            <person name="Williams K.H."/>
            <person name="Hubbard S.S."/>
            <person name="Banfield J.F."/>
        </authorList>
    </citation>
    <scope>NUCLEOTIDE SEQUENCE [LARGE SCALE GENOMIC DNA]</scope>
</reference>
<accession>A0A1G2H6F2</accession>
<evidence type="ECO:0000313" key="4">
    <source>
        <dbReference type="Proteomes" id="UP000177932"/>
    </source>
</evidence>
<comment type="caution">
    <text evidence="3">The sequence shown here is derived from an EMBL/GenBank/DDBJ whole genome shotgun (WGS) entry which is preliminary data.</text>
</comment>
<dbReference type="GO" id="GO:0016832">
    <property type="term" value="F:aldehyde-lyase activity"/>
    <property type="evidence" value="ECO:0007669"/>
    <property type="project" value="InterPro"/>
</dbReference>
<keyword evidence="2" id="KW-0862">Zinc</keyword>
<feature type="binding site" evidence="2">
    <location>
        <position position="213"/>
    </location>
    <ligand>
        <name>Zn(2+)</name>
        <dbReference type="ChEBI" id="CHEBI:29105"/>
        <label>1</label>
        <note>catalytic</note>
    </ligand>
</feature>
<dbReference type="Gene3D" id="3.20.20.70">
    <property type="entry name" value="Aldolase class I"/>
    <property type="match status" value="1"/>
</dbReference>
<dbReference type="Proteomes" id="UP000177932">
    <property type="component" value="Unassembled WGS sequence"/>
</dbReference>
<evidence type="ECO:0000313" key="3">
    <source>
        <dbReference type="EMBL" id="OGZ58053.1"/>
    </source>
</evidence>
<dbReference type="PIRSF" id="PIRSF001359">
    <property type="entry name" value="F_bP_aldolase_II"/>
    <property type="match status" value="1"/>
</dbReference>
<dbReference type="Pfam" id="PF01116">
    <property type="entry name" value="F_bP_aldolase"/>
    <property type="match status" value="1"/>
</dbReference>
<name>A0A1G2H6F2_9BACT</name>
<sequence>MNYKLKNLLKQASKSNYALGHFNFSTLEILRAVVNACVFLKSPIFVGTSEGEAEAVGYKQAAYLVKAWREETGFPVFLNADHHKNFDNAKKAIDAGYDSVQIDETSMSFEENIEISRKVVGYAKGVNPEISVEGGLGYIRGSSKIIKEKMELREEDMTTPEQARKFADETGVDRLAIVFGNMHGVSLAGNPRLDIERLKKVHNEIPDMPLTLHGGSGINDDDIRATLGWGMSNIHVNTEIRVSYTDALRKKLNDDREETTPYKYMESAVLAAQKTIEMKLKLFGAVGIVTS</sequence>
<evidence type="ECO:0008006" key="5">
    <source>
        <dbReference type="Google" id="ProtNLM"/>
    </source>
</evidence>
<dbReference type="AlphaFoldDB" id="A0A1G2H6F2"/>
<organism evidence="3 4">
    <name type="scientific">Candidatus Spechtbacteria bacterium RIFCSPHIGHO2_01_FULL_43_30</name>
    <dbReference type="NCBI Taxonomy" id="1802158"/>
    <lineage>
        <taxon>Bacteria</taxon>
        <taxon>Candidatus Spechtiibacteriota</taxon>
    </lineage>
</organism>
<proteinExistence type="predicted"/>
<evidence type="ECO:0000256" key="1">
    <source>
        <dbReference type="PIRSR" id="PIRSR001359-1"/>
    </source>
</evidence>
<dbReference type="InterPro" id="IPR050246">
    <property type="entry name" value="Class_II_FBP_aldolase"/>
</dbReference>
<dbReference type="SUPFAM" id="SSF51569">
    <property type="entry name" value="Aldolase"/>
    <property type="match status" value="1"/>
</dbReference>
<dbReference type="InterPro" id="IPR000771">
    <property type="entry name" value="FBA_II"/>
</dbReference>
<dbReference type="GO" id="GO:0005975">
    <property type="term" value="P:carbohydrate metabolic process"/>
    <property type="evidence" value="ECO:0007669"/>
    <property type="project" value="InterPro"/>
</dbReference>
<dbReference type="PANTHER" id="PTHR30304:SF0">
    <property type="entry name" value="D-TAGATOSE-1,6-BISPHOSPHATE ALDOLASE SUBUNIT GATY-RELATED"/>
    <property type="match status" value="1"/>
</dbReference>
<gene>
    <name evidence="3" type="ORF">A2827_01380</name>
</gene>
<dbReference type="GO" id="GO:0008270">
    <property type="term" value="F:zinc ion binding"/>
    <property type="evidence" value="ECO:0007669"/>
    <property type="project" value="InterPro"/>
</dbReference>
<dbReference type="PANTHER" id="PTHR30304">
    <property type="entry name" value="D-TAGATOSE-1,6-BISPHOSPHATE ALDOLASE"/>
    <property type="match status" value="1"/>
</dbReference>
<feature type="binding site" evidence="2">
    <location>
        <position position="183"/>
    </location>
    <ligand>
        <name>Zn(2+)</name>
        <dbReference type="ChEBI" id="CHEBI:29105"/>
        <label>1</label>
        <note>catalytic</note>
    </ligand>
</feature>
<dbReference type="STRING" id="1802158.A2827_01380"/>
<dbReference type="InterPro" id="IPR013785">
    <property type="entry name" value="Aldolase_TIM"/>
</dbReference>
<comment type="cofactor">
    <cofactor evidence="2">
        <name>Zn(2+)</name>
        <dbReference type="ChEBI" id="CHEBI:29105"/>
    </cofactor>
    <text evidence="2">Binds 2 Zn(2+) ions per subunit. One is catalytic and the other provides a structural contribution.</text>
</comment>
<feature type="active site" description="Proton donor" evidence="1">
    <location>
        <position position="81"/>
    </location>
</feature>
<protein>
    <recommendedName>
        <fullName evidence="5">Tagatose-bisphosphate aldolase</fullName>
    </recommendedName>
</protein>